<dbReference type="OrthoDB" id="66620at2759"/>
<proteinExistence type="predicted"/>
<dbReference type="Proteomes" id="UP000821853">
    <property type="component" value="Chromosome 4"/>
</dbReference>
<name>A0A9J6GE56_HAELO</name>
<sequence length="97" mass="11001">MDLQRLLGYCPQRDGLLDMLTGFEMLVLFTRLKGIQVTPDYIDVLLEIFLLEDYADQLVRTYRSGTLAPFLAKALLVNRSSRIIAGKAFRSMTIGQT</sequence>
<organism evidence="1 2">
    <name type="scientific">Haemaphysalis longicornis</name>
    <name type="common">Bush tick</name>
    <dbReference type="NCBI Taxonomy" id="44386"/>
    <lineage>
        <taxon>Eukaryota</taxon>
        <taxon>Metazoa</taxon>
        <taxon>Ecdysozoa</taxon>
        <taxon>Arthropoda</taxon>
        <taxon>Chelicerata</taxon>
        <taxon>Arachnida</taxon>
        <taxon>Acari</taxon>
        <taxon>Parasitiformes</taxon>
        <taxon>Ixodida</taxon>
        <taxon>Ixodoidea</taxon>
        <taxon>Ixodidae</taxon>
        <taxon>Haemaphysalinae</taxon>
        <taxon>Haemaphysalis</taxon>
    </lineage>
</organism>
<gene>
    <name evidence="1" type="ORF">HPB48_016584</name>
</gene>
<accession>A0A9J6GE56</accession>
<dbReference type="AlphaFoldDB" id="A0A9J6GE56"/>
<reference evidence="1 2" key="1">
    <citation type="journal article" date="2020" name="Cell">
        <title>Large-Scale Comparative Analyses of Tick Genomes Elucidate Their Genetic Diversity and Vector Capacities.</title>
        <authorList>
            <consortium name="Tick Genome and Microbiome Consortium (TIGMIC)"/>
            <person name="Jia N."/>
            <person name="Wang J."/>
            <person name="Shi W."/>
            <person name="Du L."/>
            <person name="Sun Y."/>
            <person name="Zhan W."/>
            <person name="Jiang J.F."/>
            <person name="Wang Q."/>
            <person name="Zhang B."/>
            <person name="Ji P."/>
            <person name="Bell-Sakyi L."/>
            <person name="Cui X.M."/>
            <person name="Yuan T.T."/>
            <person name="Jiang B.G."/>
            <person name="Yang W.F."/>
            <person name="Lam T.T."/>
            <person name="Chang Q.C."/>
            <person name="Ding S.J."/>
            <person name="Wang X.J."/>
            <person name="Zhu J.G."/>
            <person name="Ruan X.D."/>
            <person name="Zhao L."/>
            <person name="Wei J.T."/>
            <person name="Ye R.Z."/>
            <person name="Que T.C."/>
            <person name="Du C.H."/>
            <person name="Zhou Y.H."/>
            <person name="Cheng J.X."/>
            <person name="Dai P.F."/>
            <person name="Guo W.B."/>
            <person name="Han X.H."/>
            <person name="Huang E.J."/>
            <person name="Li L.F."/>
            <person name="Wei W."/>
            <person name="Gao Y.C."/>
            <person name="Liu J.Z."/>
            <person name="Shao H.Z."/>
            <person name="Wang X."/>
            <person name="Wang C.C."/>
            <person name="Yang T.C."/>
            <person name="Huo Q.B."/>
            <person name="Li W."/>
            <person name="Chen H.Y."/>
            <person name="Chen S.E."/>
            <person name="Zhou L.G."/>
            <person name="Ni X.B."/>
            <person name="Tian J.H."/>
            <person name="Sheng Y."/>
            <person name="Liu T."/>
            <person name="Pan Y.S."/>
            <person name="Xia L.Y."/>
            <person name="Li J."/>
            <person name="Zhao F."/>
            <person name="Cao W.C."/>
        </authorList>
    </citation>
    <scope>NUCLEOTIDE SEQUENCE [LARGE SCALE GENOMIC DNA]</scope>
    <source>
        <strain evidence="1">HaeL-2018</strain>
    </source>
</reference>
<protein>
    <submittedName>
        <fullName evidence="1">Uncharacterized protein</fullName>
    </submittedName>
</protein>
<keyword evidence="2" id="KW-1185">Reference proteome</keyword>
<dbReference type="EMBL" id="JABSTR010000006">
    <property type="protein sequence ID" value="KAH9373738.1"/>
    <property type="molecule type" value="Genomic_DNA"/>
</dbReference>
<evidence type="ECO:0000313" key="1">
    <source>
        <dbReference type="EMBL" id="KAH9373738.1"/>
    </source>
</evidence>
<evidence type="ECO:0000313" key="2">
    <source>
        <dbReference type="Proteomes" id="UP000821853"/>
    </source>
</evidence>
<dbReference type="VEuPathDB" id="VectorBase:HLOH_050883"/>
<comment type="caution">
    <text evidence="1">The sequence shown here is derived from an EMBL/GenBank/DDBJ whole genome shotgun (WGS) entry which is preliminary data.</text>
</comment>